<feature type="compositionally biased region" description="Low complexity" evidence="1">
    <location>
        <begin position="84"/>
        <end position="93"/>
    </location>
</feature>
<sequence length="139" mass="14905">MAVAKCTAVSGRSRGQFLTHSERLQALWPSFCAHAEIEQWPAAGPLARKRRRAPVERLRTTAKRPPEASSIHPLHRGGKRSLGAAPSTPAAAALRPWAEELRAASVSSPAPAAACRTEASRSQKEHTSRTESDAPLTPT</sequence>
<protein>
    <submittedName>
        <fullName evidence="2">Uncharacterized protein</fullName>
    </submittedName>
</protein>
<gene>
    <name evidence="2" type="ORF">PCAL00307_LOCUS8038</name>
</gene>
<reference evidence="2" key="1">
    <citation type="submission" date="2021-01" db="EMBL/GenBank/DDBJ databases">
        <authorList>
            <person name="Corre E."/>
            <person name="Pelletier E."/>
            <person name="Niang G."/>
            <person name="Scheremetjew M."/>
            <person name="Finn R."/>
            <person name="Kale V."/>
            <person name="Holt S."/>
            <person name="Cochrane G."/>
            <person name="Meng A."/>
            <person name="Brown T."/>
            <person name="Cohen L."/>
        </authorList>
    </citation>
    <scope>NUCLEOTIDE SEQUENCE</scope>
    <source>
        <strain evidence="2">CCMP1756</strain>
    </source>
</reference>
<accession>A0A7S3ZSL4</accession>
<organism evidence="2">
    <name type="scientific">Pelagomonas calceolata</name>
    <dbReference type="NCBI Taxonomy" id="35677"/>
    <lineage>
        <taxon>Eukaryota</taxon>
        <taxon>Sar</taxon>
        <taxon>Stramenopiles</taxon>
        <taxon>Ochrophyta</taxon>
        <taxon>Pelagophyceae</taxon>
        <taxon>Pelagomonadales</taxon>
        <taxon>Pelagomonadaceae</taxon>
        <taxon>Pelagomonas</taxon>
    </lineage>
</organism>
<feature type="compositionally biased region" description="Low complexity" evidence="1">
    <location>
        <begin position="103"/>
        <end position="114"/>
    </location>
</feature>
<dbReference type="EMBL" id="HBIW01009414">
    <property type="protein sequence ID" value="CAE0692602.1"/>
    <property type="molecule type" value="Transcribed_RNA"/>
</dbReference>
<feature type="region of interest" description="Disordered" evidence="1">
    <location>
        <begin position="48"/>
        <end position="139"/>
    </location>
</feature>
<feature type="compositionally biased region" description="Basic and acidic residues" evidence="1">
    <location>
        <begin position="118"/>
        <end position="132"/>
    </location>
</feature>
<proteinExistence type="predicted"/>
<name>A0A7S3ZSL4_9STRA</name>
<evidence type="ECO:0000256" key="1">
    <source>
        <dbReference type="SAM" id="MobiDB-lite"/>
    </source>
</evidence>
<evidence type="ECO:0000313" key="2">
    <source>
        <dbReference type="EMBL" id="CAE0692602.1"/>
    </source>
</evidence>
<dbReference type="AlphaFoldDB" id="A0A7S3ZSL4"/>